<keyword evidence="7" id="KW-0472">Membrane</keyword>
<evidence type="ECO:0000256" key="3">
    <source>
        <dbReference type="ARBA" id="ARBA00022525"/>
    </source>
</evidence>
<dbReference type="InterPro" id="IPR038174">
    <property type="entry name" value="Strep_pil_link_sf"/>
</dbReference>
<dbReference type="Pfam" id="PF12892">
    <property type="entry name" value="FctA"/>
    <property type="match status" value="4"/>
</dbReference>
<dbReference type="PROSITE" id="PS50847">
    <property type="entry name" value="GRAM_POS_ANCHORING"/>
    <property type="match status" value="1"/>
</dbReference>
<accession>A0A927XFR8</accession>
<evidence type="ECO:0000256" key="7">
    <source>
        <dbReference type="SAM" id="Phobius"/>
    </source>
</evidence>
<feature type="chain" id="PRO_5038798964" evidence="8">
    <location>
        <begin position="22"/>
        <end position="1751"/>
    </location>
</feature>
<proteinExistence type="predicted"/>
<evidence type="ECO:0000313" key="11">
    <source>
        <dbReference type="Proteomes" id="UP000700800"/>
    </source>
</evidence>
<feature type="signal peptide" evidence="8">
    <location>
        <begin position="1"/>
        <end position="21"/>
    </location>
</feature>
<feature type="region of interest" description="Disordered" evidence="6">
    <location>
        <begin position="1395"/>
        <end position="1429"/>
    </location>
</feature>
<dbReference type="InterPro" id="IPR041033">
    <property type="entry name" value="SpaA_PFL_dom_1"/>
</dbReference>
<dbReference type="Gene3D" id="2.60.40.1280">
    <property type="match status" value="1"/>
</dbReference>
<name>A0A927XFR8_9STRE</name>
<evidence type="ECO:0000256" key="8">
    <source>
        <dbReference type="SAM" id="SignalP"/>
    </source>
</evidence>
<feature type="compositionally biased region" description="Polar residues" evidence="6">
    <location>
        <begin position="1687"/>
        <end position="1701"/>
    </location>
</feature>
<evidence type="ECO:0000259" key="9">
    <source>
        <dbReference type="PROSITE" id="PS50847"/>
    </source>
</evidence>
<dbReference type="InterPro" id="IPR008966">
    <property type="entry name" value="Adhesion_dom_sf"/>
</dbReference>
<evidence type="ECO:0000256" key="6">
    <source>
        <dbReference type="SAM" id="MobiDB-lite"/>
    </source>
</evidence>
<feature type="transmembrane region" description="Helical" evidence="7">
    <location>
        <begin position="1725"/>
        <end position="1745"/>
    </location>
</feature>
<sequence length="1751" mass="189321">MAKLRKILIALLLLFSSIFSARTVLADNVKELTNVITDIAIWDTSNGRYATQSGGVYQLTQNVSYSFEVDFDLSAYDGNLANGDYFTFTIPEPFTVTNTSFDLTDEDSGIAVGEAVVTSNGAGLGATVIITLKNLEEYLTQTGGTEVQGVKGTFYTDFSVTELITEETVTFDTTETSDTITHTIKVSERSSTDYSSVIGKTNFSKINGILRAKSWTSEALGKSGEYVHPFTVRVNERQASYDTIVVHDYISENHAPAQFIPETLAINASYYNSNFGFVYPFTRLVEGVDYTIEWNSSYTDFVVTILNASTRLAANGQPAAYQITYDTTAPANGTRIANYLEVTADGQELTNTTDSSNKRVIAERESKVTSGGTIQLDTGYRITLYKQDAETGNLISGAEFEITSPSGNTETVVIGDDGYAQSQVYSAEEVAKGNFTVVETKAPYGYELDSTPIEVTVGESGAIRTIKNSKYTTTANISATKQLTGRELKNNEFEFTLTDSDGNVVGTAKNDASGNIAFDELTFDEAGTYTYTITETNGNLGGVTYDDSTIKATVTVTADENDNGRLSATVTYDNNDNTFENTYVPTPTTATLAATKALSGRALTADEFEFTLKDSEGNTVETVKNTLAGVVTFSPITYDKAGSYAYTITETNGGTTVDGVTYDDMAITATVSVVDDGTGNLTATVTYSDDTEFNNKYEANEASATLEVTKSLSGRALTAGEFEFTLKDSDDKTIETVTNNANGAVTFSPMTYDAVGTYAYTITETNGGTTVDGITYDALTVTATVEVTDNGKGELQATVTYSDDTEFNNIYTPAGSTTATISATKVLNGATLTAGQFSFVLKDESGTEIETVTNTADGSITFTPITYDESQVGTHKYTIAEVAGTATGISYDTTIQEVDVTVEKVSATELAATVSKTASDVVFTNTYTPAKTEVAVTKNWDDADNQDGKRPNAITVTLMADGTDTGQTLELSEANGWSGSFTDLDADKGGVAIDYQVVETTAVDGYTTSTSGNATDGFTITNSYTPETVDVKATKNWDDGDNQDGKRPTSITINLLADGEKVASKEVTAADDGTWTAEFTNLAKYKDGKEITYTITEDSVTEYETTITDFDIINKYTPKAIEYQVTKVWDDNNDQDGKRPDSVTVQLYKSVNGSTPVAVEGKTLTITADDKTDDNTWIASFTNLPQFEKGQEITYSVQETDVADGYTASVSGQMITNSHTPDTVVISGTKVWDDNNNQDGKRTATVTIQILKGETVVDEIEVSENDDWSFTSKELPKYENGQEIAYTVKEIAVENYTTKAIEQGEDGKYTIVNEHTPEKITLSGEKIWNDANNQDGIRPELITVHLLANGEETGQTATASEATDWKYEFADMDRYQDGQEIVYSVVEDEVDGYTSQPTGMNVTNSHEPEKTSVSGQKTWSDNGNQDGIRPDSITVELLANDESTRNTQTVSADTNWEYTFKDVPKYANGQEVTYTVREVNIPEGYTSKANGMDITNTHTPETTEVSGTKTWNDNANSVGLRPDSIKVNLLADGTVVDTQTVTAEGDWSYAFTDLPKYDNGSEITYTVTEDAVANYTPSYDGYNITNSYTPGQTSITVTKVWDDNNDQDGIRPSSIQVQLYANGKEVKGGLVTLKASENWTYTWTGLDENLTYTVEEVSDIDGYTATVGEIENGNVTITNTHTPTTPDKPSSDNPTTPSQSGKKSDKEQKQNIIAALLPSTGSRSGLGLTILGLVLVMAILAGLVYHKVKKA</sequence>
<keyword evidence="7" id="KW-1133">Transmembrane helix</keyword>
<organism evidence="10 11">
    <name type="scientific">Streptococcus gallolyticus</name>
    <dbReference type="NCBI Taxonomy" id="315405"/>
    <lineage>
        <taxon>Bacteria</taxon>
        <taxon>Bacillati</taxon>
        <taxon>Bacillota</taxon>
        <taxon>Bacilli</taxon>
        <taxon>Lactobacillales</taxon>
        <taxon>Streptococcaceae</taxon>
        <taxon>Streptococcus</taxon>
    </lineage>
</organism>
<dbReference type="Proteomes" id="UP000700800">
    <property type="component" value="Unassembled WGS sequence"/>
</dbReference>
<keyword evidence="2" id="KW-0134">Cell wall</keyword>
<feature type="domain" description="Gram-positive cocci surface proteins LPxTG" evidence="9">
    <location>
        <begin position="1717"/>
        <end position="1751"/>
    </location>
</feature>
<evidence type="ECO:0000256" key="2">
    <source>
        <dbReference type="ARBA" id="ARBA00022512"/>
    </source>
</evidence>
<dbReference type="Gene3D" id="2.60.40.10">
    <property type="entry name" value="Immunoglobulins"/>
    <property type="match status" value="1"/>
</dbReference>
<dbReference type="Pfam" id="PF17802">
    <property type="entry name" value="SpaA"/>
    <property type="match status" value="1"/>
</dbReference>
<feature type="compositionally biased region" description="Polar residues" evidence="6">
    <location>
        <begin position="1395"/>
        <end position="1425"/>
    </location>
</feature>
<dbReference type="InterPro" id="IPR019931">
    <property type="entry name" value="LPXTG_anchor"/>
</dbReference>
<dbReference type="InterPro" id="IPR041171">
    <property type="entry name" value="SDR_Ig"/>
</dbReference>
<reference evidence="10" key="1">
    <citation type="submission" date="2019-04" db="EMBL/GenBank/DDBJ databases">
        <title>Evolution of Biomass-Degrading Anaerobic Consortia Revealed by Metagenomics.</title>
        <authorList>
            <person name="Peng X."/>
        </authorList>
    </citation>
    <scope>NUCLEOTIDE SEQUENCE</scope>
    <source>
        <strain evidence="10">SIG195</strain>
    </source>
</reference>
<dbReference type="InterPro" id="IPR008454">
    <property type="entry name" value="Collagen-bd_Cna-like_B-typ_dom"/>
</dbReference>
<dbReference type="Gene3D" id="2.60.40.1140">
    <property type="entry name" value="Collagen-binding surface protein Cna, B-type domain"/>
    <property type="match status" value="8"/>
</dbReference>
<dbReference type="InterPro" id="IPR011252">
    <property type="entry name" value="Fibrogen-bd_dom1"/>
</dbReference>
<evidence type="ECO:0000313" key="10">
    <source>
        <dbReference type="EMBL" id="MBE6164873.1"/>
    </source>
</evidence>
<dbReference type="SUPFAM" id="SSF49401">
    <property type="entry name" value="Bacterial adhesins"/>
    <property type="match status" value="2"/>
</dbReference>
<dbReference type="NCBIfam" id="TIGR01167">
    <property type="entry name" value="LPXTG_anchor"/>
    <property type="match status" value="1"/>
</dbReference>
<protein>
    <submittedName>
        <fullName evidence="10">Cna B-type domain-containing protein</fullName>
    </submittedName>
</protein>
<evidence type="ECO:0000256" key="4">
    <source>
        <dbReference type="ARBA" id="ARBA00022729"/>
    </source>
</evidence>
<comment type="caution">
    <text evidence="10">The sequence shown here is derived from an EMBL/GenBank/DDBJ whole genome shotgun (WGS) entry which is preliminary data.</text>
</comment>
<keyword evidence="4 8" id="KW-0732">Signal</keyword>
<dbReference type="GO" id="GO:0007155">
    <property type="term" value="P:cell adhesion"/>
    <property type="evidence" value="ECO:0007669"/>
    <property type="project" value="InterPro"/>
</dbReference>
<keyword evidence="3" id="KW-0964">Secreted</keyword>
<feature type="region of interest" description="Disordered" evidence="6">
    <location>
        <begin position="1674"/>
        <end position="1707"/>
    </location>
</feature>
<evidence type="ECO:0000256" key="5">
    <source>
        <dbReference type="ARBA" id="ARBA00023088"/>
    </source>
</evidence>
<feature type="compositionally biased region" description="Low complexity" evidence="6">
    <location>
        <begin position="1676"/>
        <end position="1685"/>
    </location>
</feature>
<dbReference type="SUPFAM" id="SSF49478">
    <property type="entry name" value="Cna protein B-type domain"/>
    <property type="match status" value="8"/>
</dbReference>
<comment type="subcellular location">
    <subcellularLocation>
        <location evidence="1">Secreted</location>
        <location evidence="1">Cell wall</location>
        <topology evidence="1">Peptidoglycan-anchor</topology>
    </subcellularLocation>
</comment>
<dbReference type="InterPro" id="IPR022464">
    <property type="entry name" value="Strep_pil_isopept_link"/>
</dbReference>
<dbReference type="NCBIfam" id="TIGR03786">
    <property type="entry name" value="strep_pil_rpt"/>
    <property type="match status" value="4"/>
</dbReference>
<keyword evidence="5" id="KW-0572">Peptidoglycan-anchor</keyword>
<dbReference type="Pfam" id="PF05738">
    <property type="entry name" value="Cna_B"/>
    <property type="match status" value="8"/>
</dbReference>
<dbReference type="Pfam" id="PF17961">
    <property type="entry name" value="Big_8"/>
    <property type="match status" value="1"/>
</dbReference>
<dbReference type="Gene3D" id="2.60.40.3050">
    <property type="match status" value="4"/>
</dbReference>
<gene>
    <name evidence="10" type="ORF">E7156_06130</name>
</gene>
<dbReference type="CDD" id="cd00222">
    <property type="entry name" value="CollagenBindB"/>
    <property type="match status" value="8"/>
</dbReference>
<dbReference type="InterPro" id="IPR013783">
    <property type="entry name" value="Ig-like_fold"/>
</dbReference>
<keyword evidence="7" id="KW-0812">Transmembrane</keyword>
<dbReference type="EMBL" id="SVAF01000014">
    <property type="protein sequence ID" value="MBE6164873.1"/>
    <property type="molecule type" value="Genomic_DNA"/>
</dbReference>
<evidence type="ECO:0000256" key="1">
    <source>
        <dbReference type="ARBA" id="ARBA00004168"/>
    </source>
</evidence>